<name>A0A0C3CQC5_HEBCY</name>
<feature type="region of interest" description="Disordered" evidence="1">
    <location>
        <begin position="113"/>
        <end position="150"/>
    </location>
</feature>
<dbReference type="AlphaFoldDB" id="A0A0C3CQC5"/>
<evidence type="ECO:0000313" key="3">
    <source>
        <dbReference type="Proteomes" id="UP000053424"/>
    </source>
</evidence>
<accession>A0A0C3CQC5</accession>
<proteinExistence type="predicted"/>
<reference evidence="3" key="2">
    <citation type="submission" date="2015-01" db="EMBL/GenBank/DDBJ databases">
        <title>Evolutionary Origins and Diversification of the Mycorrhizal Mutualists.</title>
        <authorList>
            <consortium name="DOE Joint Genome Institute"/>
            <consortium name="Mycorrhizal Genomics Consortium"/>
            <person name="Kohler A."/>
            <person name="Kuo A."/>
            <person name="Nagy L.G."/>
            <person name="Floudas D."/>
            <person name="Copeland A."/>
            <person name="Barry K.W."/>
            <person name="Cichocki N."/>
            <person name="Veneault-Fourrey C."/>
            <person name="LaButti K."/>
            <person name="Lindquist E.A."/>
            <person name="Lipzen A."/>
            <person name="Lundell T."/>
            <person name="Morin E."/>
            <person name="Murat C."/>
            <person name="Riley R."/>
            <person name="Ohm R."/>
            <person name="Sun H."/>
            <person name="Tunlid A."/>
            <person name="Henrissat B."/>
            <person name="Grigoriev I.V."/>
            <person name="Hibbett D.S."/>
            <person name="Martin F."/>
        </authorList>
    </citation>
    <scope>NUCLEOTIDE SEQUENCE [LARGE SCALE GENOMIC DNA]</scope>
    <source>
        <strain evidence="3">h7</strain>
    </source>
</reference>
<evidence type="ECO:0000256" key="1">
    <source>
        <dbReference type="SAM" id="MobiDB-lite"/>
    </source>
</evidence>
<feature type="compositionally biased region" description="Pro residues" evidence="1">
    <location>
        <begin position="369"/>
        <end position="384"/>
    </location>
</feature>
<feature type="region of interest" description="Disordered" evidence="1">
    <location>
        <begin position="1"/>
        <end position="52"/>
    </location>
</feature>
<feature type="compositionally biased region" description="Low complexity" evidence="1">
    <location>
        <begin position="164"/>
        <end position="180"/>
    </location>
</feature>
<sequence length="468" mass="51200">MRSVGFLRNPWKKREQKLADSRDNTENSRRTAKKTTDHSTNGSAVAGHSMTVKVECLPPDLSTASRIEGSWSYQHPSPIQGGASQKRSERTLVRRDSSRLGLDVTYRAHGAMISGGQKLSRASNSSPQQASTEAPSKKHSVRSPLPTTRNATEVSVFSANHPTLPRQSSSPFSPQSPRLPSFPLLPPIDLDCGPGNDKLWESKTCQRPQALTSTRHDCCSKSKFSEARRSTSTTLHSTHKTVNAVLDWSADAKPRTLYWSTGSTPHLPYHEQIVSPVRPESSECSGENSEPESFPLSLFPLPPPLLVRKKIPAPLVLRSGLPSSAVSSRDSTPIGTPTTPRFQSLNSPSQSSIASPKKFHMGRTSVTFSPPPTSPPNSPLPDLPPSRNLSTDKLARTLKISQSNANLRGALPYPATHRLTSSEPISDHSSLPIKRPMKPRPDPVRVQDSHTYMFSGLERTNVINKEYG</sequence>
<feature type="region of interest" description="Disordered" evidence="1">
    <location>
        <begin position="72"/>
        <end position="97"/>
    </location>
</feature>
<feature type="compositionally biased region" description="Polar residues" evidence="1">
    <location>
        <begin position="321"/>
        <end position="354"/>
    </location>
</feature>
<reference evidence="2 3" key="1">
    <citation type="submission" date="2014-04" db="EMBL/GenBank/DDBJ databases">
        <authorList>
            <consortium name="DOE Joint Genome Institute"/>
            <person name="Kuo A."/>
            <person name="Gay G."/>
            <person name="Dore J."/>
            <person name="Kohler A."/>
            <person name="Nagy L.G."/>
            <person name="Floudas D."/>
            <person name="Copeland A."/>
            <person name="Barry K.W."/>
            <person name="Cichocki N."/>
            <person name="Veneault-Fourrey C."/>
            <person name="LaButti K."/>
            <person name="Lindquist E.A."/>
            <person name="Lipzen A."/>
            <person name="Lundell T."/>
            <person name="Morin E."/>
            <person name="Murat C."/>
            <person name="Sun H."/>
            <person name="Tunlid A."/>
            <person name="Henrissat B."/>
            <person name="Grigoriev I.V."/>
            <person name="Hibbett D.S."/>
            <person name="Martin F."/>
            <person name="Nordberg H.P."/>
            <person name="Cantor M.N."/>
            <person name="Hua S.X."/>
        </authorList>
    </citation>
    <scope>NUCLEOTIDE SEQUENCE [LARGE SCALE GENOMIC DNA]</scope>
    <source>
        <strain evidence="3">h7</strain>
    </source>
</reference>
<organism evidence="2 3">
    <name type="scientific">Hebeloma cylindrosporum</name>
    <dbReference type="NCBI Taxonomy" id="76867"/>
    <lineage>
        <taxon>Eukaryota</taxon>
        <taxon>Fungi</taxon>
        <taxon>Dikarya</taxon>
        <taxon>Basidiomycota</taxon>
        <taxon>Agaricomycotina</taxon>
        <taxon>Agaricomycetes</taxon>
        <taxon>Agaricomycetidae</taxon>
        <taxon>Agaricales</taxon>
        <taxon>Agaricineae</taxon>
        <taxon>Hymenogastraceae</taxon>
        <taxon>Hebeloma</taxon>
    </lineage>
</organism>
<feature type="compositionally biased region" description="Basic and acidic residues" evidence="1">
    <location>
        <begin position="12"/>
        <end position="37"/>
    </location>
</feature>
<gene>
    <name evidence="2" type="ORF">M413DRAFT_24052</name>
</gene>
<dbReference type="Proteomes" id="UP000053424">
    <property type="component" value="Unassembled WGS sequence"/>
</dbReference>
<feature type="compositionally biased region" description="Basic and acidic residues" evidence="1">
    <location>
        <begin position="86"/>
        <end position="97"/>
    </location>
</feature>
<dbReference type="EMBL" id="KN831771">
    <property type="protein sequence ID" value="KIM46304.1"/>
    <property type="molecule type" value="Genomic_DNA"/>
</dbReference>
<feature type="region of interest" description="Disordered" evidence="1">
    <location>
        <begin position="417"/>
        <end position="447"/>
    </location>
</feature>
<keyword evidence="3" id="KW-1185">Reference proteome</keyword>
<protein>
    <submittedName>
        <fullName evidence="2">Uncharacterized protein</fullName>
    </submittedName>
</protein>
<feature type="compositionally biased region" description="Polar residues" evidence="1">
    <location>
        <begin position="418"/>
        <end position="429"/>
    </location>
</feature>
<feature type="region of interest" description="Disordered" evidence="1">
    <location>
        <begin position="161"/>
        <end position="180"/>
    </location>
</feature>
<feature type="region of interest" description="Disordered" evidence="1">
    <location>
        <begin position="321"/>
        <end position="389"/>
    </location>
</feature>
<dbReference type="OrthoDB" id="3064491at2759"/>
<dbReference type="HOGENOM" id="CLU_513918_0_0_1"/>
<feature type="compositionally biased region" description="Polar residues" evidence="1">
    <location>
        <begin position="120"/>
        <end position="134"/>
    </location>
</feature>
<feature type="compositionally biased region" description="Polar residues" evidence="1">
    <location>
        <begin position="72"/>
        <end position="85"/>
    </location>
</feature>
<evidence type="ECO:0000313" key="2">
    <source>
        <dbReference type="EMBL" id="KIM46304.1"/>
    </source>
</evidence>